<dbReference type="Proteomes" id="UP000694571">
    <property type="component" value="Unplaced"/>
</dbReference>
<organism evidence="4 6">
    <name type="scientific">Sus scrofa</name>
    <name type="common">Pig</name>
    <dbReference type="NCBI Taxonomy" id="9823"/>
    <lineage>
        <taxon>Eukaryota</taxon>
        <taxon>Metazoa</taxon>
        <taxon>Chordata</taxon>
        <taxon>Craniata</taxon>
        <taxon>Vertebrata</taxon>
        <taxon>Euteleostomi</taxon>
        <taxon>Mammalia</taxon>
        <taxon>Eutheria</taxon>
        <taxon>Laurasiatheria</taxon>
        <taxon>Artiodactyla</taxon>
        <taxon>Suina</taxon>
        <taxon>Suidae</taxon>
        <taxon>Sus</taxon>
    </lineage>
</organism>
<dbReference type="InterPro" id="IPR040330">
    <property type="entry name" value="LYRM1"/>
</dbReference>
<dbReference type="CDD" id="cd20261">
    <property type="entry name" value="Complex1_LYR_LYRM1"/>
    <property type="match status" value="1"/>
</dbReference>
<dbReference type="Pfam" id="PF05347">
    <property type="entry name" value="Complex1_LYR"/>
    <property type="match status" value="1"/>
</dbReference>
<evidence type="ECO:0000313" key="5">
    <source>
        <dbReference type="Ensembl" id="ENSSSCP00065042460.1"/>
    </source>
</evidence>
<evidence type="ECO:0000313" key="6">
    <source>
        <dbReference type="Proteomes" id="UP000694571"/>
    </source>
</evidence>
<evidence type="ECO:0000259" key="3">
    <source>
        <dbReference type="Pfam" id="PF05347"/>
    </source>
</evidence>
<dbReference type="InterPro" id="IPR008011">
    <property type="entry name" value="Complex1_LYR_dom"/>
</dbReference>
<gene>
    <name evidence="5" type="primary">LYRM1</name>
</gene>
<proteinExistence type="inferred from homology"/>
<evidence type="ECO:0000256" key="2">
    <source>
        <dbReference type="SAM" id="MobiDB-lite"/>
    </source>
</evidence>
<dbReference type="PANTHER" id="PTHR14273">
    <property type="entry name" value="LYR MOTIF-CONTAINING PROTEIN 1"/>
    <property type="match status" value="1"/>
</dbReference>
<name>A0A8D1TC35_PIG</name>
<comment type="similarity">
    <text evidence="1">Belongs to the complex I LYR family.</text>
</comment>
<dbReference type="Ensembl" id="ENSSSCT00065096926.1">
    <property type="protein sequence ID" value="ENSSSCP00065042460.1"/>
    <property type="gene ID" value="ENSSSCG00065070542.1"/>
</dbReference>
<feature type="region of interest" description="Disordered" evidence="2">
    <location>
        <begin position="1"/>
        <end position="71"/>
    </location>
</feature>
<dbReference type="Proteomes" id="UP000694725">
    <property type="component" value="Unplaced"/>
</dbReference>
<dbReference type="PANTHER" id="PTHR14273:SF0">
    <property type="entry name" value="LYR MOTIF-CONTAINING PROTEIN 1"/>
    <property type="match status" value="1"/>
</dbReference>
<reference evidence="4" key="1">
    <citation type="submission" date="2025-05" db="UniProtKB">
        <authorList>
            <consortium name="Ensembl"/>
        </authorList>
    </citation>
    <scope>IDENTIFICATION</scope>
</reference>
<dbReference type="AlphaFoldDB" id="A0A8D1TC35"/>
<dbReference type="Ensembl" id="ENSSSCT00050039373.1">
    <property type="protein sequence ID" value="ENSSSCP00050016306.1"/>
    <property type="gene ID" value="ENSSSCG00050029293.1"/>
</dbReference>
<protein>
    <recommendedName>
        <fullName evidence="3">Complex 1 LYR protein domain-containing protein</fullName>
    </recommendedName>
</protein>
<accession>A0A8D1TC35</accession>
<sequence>MAQGLTSGIKKAPRASCHTSPLGAGGLADVEGGPSKDSSLALGPKDRKALPQLVPRHPLPHPAARNQEMTTATRQEVLGLYRRIFRLARKWQAASGQMEDTVKEKQYILNEARTLFQKNKNLTDTDLIKRCIDECTARIEMGLHYQIPYPRPIHLPPMGLTPLRGRGLRSQEKLRKFSKPVYLQSHDEVS</sequence>
<evidence type="ECO:0000256" key="1">
    <source>
        <dbReference type="ARBA" id="ARBA00009508"/>
    </source>
</evidence>
<feature type="domain" description="Complex 1 LYR protein" evidence="3">
    <location>
        <begin position="75"/>
        <end position="140"/>
    </location>
</feature>
<dbReference type="InterPro" id="IPR045294">
    <property type="entry name" value="Complex1_LYR_LYRM1"/>
</dbReference>
<evidence type="ECO:0000313" key="4">
    <source>
        <dbReference type="Ensembl" id="ENSSSCP00050016306.1"/>
    </source>
</evidence>